<sequence>MLTIISTIAFQVFSAADFEFCYNFVFQTPFQETLVINEVISFDNPATREACKQTTNVLFKETTKPIIQLQITGQVHVKQAFSIFHYIYSDIVIQDTKINLTLIDGTNADVSIVNWAVSEYKIEIFQSNISISSNLALNSFMLLNTEIDFLINRSQIQYTLSGTVSKFYGISKELFGSKIENTTFDYQVTSTKGWAMVETQIGALTLKNITFSGILSGTDVYGLVEEAQSTVSVDTIIFKLTLNALSQACAFVNQASAGKVTYKDISYSGIPGSPLNPSTVFGSVKCPCFEGAQLTNGICYCTPESTFDSANSICKCDSGLPLMNGLCKCPDNSKLENSNCVCQPTNSVLDNGICACDSNSFKTSLSGQTLTCQACPSGATSDSGRTTCICSGNYYYKSDNTCNKCPDNSVISNNVCVCDSHSYEVSSSNGLPTCFKCPDSATPDQSEKTCICQNNNFYTSSNNTCTACGANSTIQSNVCVCNANSYEVSNNAGSLVCFTCPVNSVSQNNSKTCLCNGNYFYKTSDNICVECPADSLVTLNVCACISTAFQVSITDGIPVCKICPTQSHPDAGQTTCICDFYFQYNSGANTCQACPLNNYYVLATNSCTPCPANQFYNTSNNVCVTCLSNSHIDGNGCTCNSDSFQVSKVDGVATCTQCLVNSAVSGTGCVCNADSYQTAINNGVTTCVKCPSGSSINVGKTSCDCTGQFFYNPSKNLCIACLVNSAVSGAGCVCNSDSYQVSLVDGVATCVQCPTASTPDSVKQTCVCANYKQYISATPACQSCPLNNYYVLATNSCTPCPANQFYNSSNNVCVACLTNSAVNGNGCTCNSDSFQVSKVDGVATCTKCPASSAPDAGKTTCVCNTFFQYISSNNTCQACPLNYYYILTSNSCVACPLNKFYDISSNGCVACLANSAVSGTGCVCNADSYQTAINNGVTTCVKCPSGSSINVGKTSCDCTGQFFYNPSKNLCIACLVNSAVSGAGCVCNSDSYQVSLVDGVATCVQCPTASTPDSVKQTCVCANYKQYISATPACQSCPLNNYYVLATNSCTPCPANQFYNSSNNVCVACLTNSAVNGNGCTCNSDSFQVSKVDGVATCTKCPASSAPDAGKTTCVCNTFFQYISSNNTCQACPYNNYYVLATNLCVPCPMYTKEVVNNVCICHDSANTKVENNICTCNMQYAYIEFVKASTPACWCPYYSNNNSVKCICNNGEYIFDVGMSPQTCVVSSSCASPRTVVSGVCTCHQATGSCPTGATWDASACKCKCTAQYKNGNTVLPYSFWGLVEGTTTQSNMKCCSSDKNYGSSTQQSIYYQCQDSAAGTIYTNNNNKWVCGGDTCEQFTWTRS</sequence>
<name>A0ABP1K196_9EUKA</name>
<dbReference type="SMART" id="SM01411">
    <property type="entry name" value="Ephrin_rec_like"/>
    <property type="match status" value="13"/>
</dbReference>
<organism evidence="1 2">
    <name type="scientific">Hexamita inflata</name>
    <dbReference type="NCBI Taxonomy" id="28002"/>
    <lineage>
        <taxon>Eukaryota</taxon>
        <taxon>Metamonada</taxon>
        <taxon>Diplomonadida</taxon>
        <taxon>Hexamitidae</taxon>
        <taxon>Hexamitinae</taxon>
        <taxon>Hexamita</taxon>
    </lineage>
</organism>
<evidence type="ECO:0000313" key="2">
    <source>
        <dbReference type="Proteomes" id="UP001642409"/>
    </source>
</evidence>
<protein>
    <submittedName>
        <fullName evidence="1">Balbiani_ring protein</fullName>
    </submittedName>
</protein>
<dbReference type="EMBL" id="CAXDID020000187">
    <property type="protein sequence ID" value="CAL6051294.1"/>
    <property type="molecule type" value="Genomic_DNA"/>
</dbReference>
<comment type="caution">
    <text evidence="1">The sequence shown here is derived from an EMBL/GenBank/DDBJ whole genome shotgun (WGS) entry which is preliminary data.</text>
</comment>
<accession>A0ABP1K196</accession>
<keyword evidence="2" id="KW-1185">Reference proteome</keyword>
<reference evidence="1 2" key="1">
    <citation type="submission" date="2024-07" db="EMBL/GenBank/DDBJ databases">
        <authorList>
            <person name="Akdeniz Z."/>
        </authorList>
    </citation>
    <scope>NUCLEOTIDE SEQUENCE [LARGE SCALE GENOMIC DNA]</scope>
</reference>
<evidence type="ECO:0000313" key="1">
    <source>
        <dbReference type="EMBL" id="CAL6051294.1"/>
    </source>
</evidence>
<proteinExistence type="predicted"/>
<dbReference type="SUPFAM" id="SSF57184">
    <property type="entry name" value="Growth factor receptor domain"/>
    <property type="match status" value="4"/>
</dbReference>
<dbReference type="InterPro" id="IPR009030">
    <property type="entry name" value="Growth_fac_rcpt_cys_sf"/>
</dbReference>
<dbReference type="Proteomes" id="UP001642409">
    <property type="component" value="Unassembled WGS sequence"/>
</dbReference>
<gene>
    <name evidence="1" type="ORF">HINF_LOCUS44302</name>
</gene>